<feature type="transmembrane region" description="Helical" evidence="1">
    <location>
        <begin position="113"/>
        <end position="133"/>
    </location>
</feature>
<organism evidence="2 3">
    <name type="scientific">Nematocida parisii (strain ERTm3)</name>
    <name type="common">Nematode killer fungus</name>
    <dbReference type="NCBI Taxonomy" id="935791"/>
    <lineage>
        <taxon>Eukaryota</taxon>
        <taxon>Fungi</taxon>
        <taxon>Fungi incertae sedis</taxon>
        <taxon>Microsporidia</taxon>
        <taxon>Nematocida</taxon>
    </lineage>
</organism>
<gene>
    <name evidence="2" type="ORF">NEQG_00145</name>
</gene>
<keyword evidence="3" id="KW-1185">Reference proteome</keyword>
<feature type="transmembrane region" description="Helical" evidence="1">
    <location>
        <begin position="192"/>
        <end position="214"/>
    </location>
</feature>
<feature type="transmembrane region" description="Helical" evidence="1">
    <location>
        <begin position="140"/>
        <end position="160"/>
    </location>
</feature>
<accession>I3EJH8</accession>
<protein>
    <submittedName>
        <fullName evidence="2">Uncharacterized protein</fullName>
    </submittedName>
</protein>
<dbReference type="OMA" id="RMNINNE"/>
<dbReference type="EMBL" id="GL870876">
    <property type="protein sequence ID" value="EIJ89375.1"/>
    <property type="molecule type" value="Genomic_DNA"/>
</dbReference>
<keyword evidence="1" id="KW-0472">Membrane</keyword>
<dbReference type="Proteomes" id="UP000002872">
    <property type="component" value="Unassembled WGS sequence"/>
</dbReference>
<dbReference type="InParanoid" id="I3EJH8"/>
<feature type="transmembrane region" description="Helical" evidence="1">
    <location>
        <begin position="59"/>
        <end position="79"/>
    </location>
</feature>
<proteinExistence type="predicted"/>
<dbReference type="AlphaFoldDB" id="I3EJH8"/>
<feature type="transmembrane region" description="Helical" evidence="1">
    <location>
        <begin position="234"/>
        <end position="257"/>
    </location>
</feature>
<keyword evidence="1" id="KW-1133">Transmembrane helix</keyword>
<dbReference type="OrthoDB" id="2189819at2759"/>
<name>I3EJH8_NEMP3</name>
<evidence type="ECO:0000256" key="1">
    <source>
        <dbReference type="SAM" id="Phobius"/>
    </source>
</evidence>
<keyword evidence="1" id="KW-0812">Transmembrane</keyword>
<dbReference type="VEuPathDB" id="MicrosporidiaDB:NEQG_00145"/>
<dbReference type="HOGENOM" id="CLU_1078039_0_0_1"/>
<reference evidence="2" key="1">
    <citation type="submission" date="2011-01" db="EMBL/GenBank/DDBJ databases">
        <title>The Genome Sequence of Nematocida parisii strain ERTm3.</title>
        <authorList>
            <consortium name="The Broad Institute Genome Sequencing Platform"/>
            <consortium name="The Broad Institute Genome Sequencing Center for Infectious Disease"/>
            <person name="Cuomo C."/>
            <person name="Troemel E."/>
            <person name="Young S.K."/>
            <person name="Zeng Q."/>
            <person name="Gargeya S."/>
            <person name="Fitzgerald M."/>
            <person name="Haas B."/>
            <person name="Abouelleil A."/>
            <person name="Alvarado L."/>
            <person name="Arachchi H.M."/>
            <person name="Berlin A."/>
            <person name="Chapman S.B."/>
            <person name="Gearin G."/>
            <person name="Goldberg J."/>
            <person name="Griggs A."/>
            <person name="Gujja S."/>
            <person name="Hansen M."/>
            <person name="Heiman D."/>
            <person name="Howarth C."/>
            <person name="Larimer J."/>
            <person name="Lui A."/>
            <person name="MacDonald P.J.P."/>
            <person name="McCowen C."/>
            <person name="Montmayeur A."/>
            <person name="Murphy C."/>
            <person name="Neiman D."/>
            <person name="Pearson M."/>
            <person name="Priest M."/>
            <person name="Roberts A."/>
            <person name="Saif S."/>
            <person name="Shea T."/>
            <person name="Sisk P."/>
            <person name="Stolte C."/>
            <person name="Sykes S."/>
            <person name="Wortman J."/>
            <person name="Nusbaum C."/>
            <person name="Birren B."/>
        </authorList>
    </citation>
    <scope>NUCLEOTIDE SEQUENCE</scope>
    <source>
        <strain evidence="2">ERTm3</strain>
    </source>
</reference>
<evidence type="ECO:0000313" key="2">
    <source>
        <dbReference type="EMBL" id="EIJ89375.1"/>
    </source>
</evidence>
<evidence type="ECO:0000313" key="3">
    <source>
        <dbReference type="Proteomes" id="UP000002872"/>
    </source>
</evidence>
<sequence>MSDSVINYFNNILVHKTITKDMLVDKLGLVRDKAFSFSDANITSQCKDVLSSILGLQMALFGCMFPIFNGAIIILLYLYHYILRLLTNICNVLSNTNNTTAVEISHELLNNNLYTVITVIFIGLIMSCIILVLFKYFIRLFVFISCIFICVEGPVRGIFIQYFTDGVIIPLIFGILMGSVLMVYFEKVFKKSVLIVLFSVVGCALLFIGVGEISNIRYPIAESIITLSAPTAPIINIVKSSVLFFFTVGASIVIQIFI</sequence>
<feature type="transmembrane region" description="Helical" evidence="1">
    <location>
        <begin position="166"/>
        <end position="185"/>
    </location>
</feature>